<accession>A0A1L9VQ86</accession>
<protein>
    <submittedName>
        <fullName evidence="2">Uncharacterized protein</fullName>
    </submittedName>
</protein>
<keyword evidence="1" id="KW-1133">Transmembrane helix</keyword>
<keyword evidence="3" id="KW-1185">Reference proteome</keyword>
<dbReference type="VEuPathDB" id="FungiDB:ASPGLDRAFT_1314029"/>
<dbReference type="AlphaFoldDB" id="A0A1L9VQ86"/>
<dbReference type="Proteomes" id="UP000184300">
    <property type="component" value="Unassembled WGS sequence"/>
</dbReference>
<dbReference type="EMBL" id="KV878893">
    <property type="protein sequence ID" value="OJJ86069.1"/>
    <property type="molecule type" value="Genomic_DNA"/>
</dbReference>
<sequence length="117" mass="13221">MWRTFQYFDGALCTCLLGLSRCGVCVFEYRVRALCLCIFLGQGFGLLAVYSPRIYSALIYSSILYLCLYLLLLTCFAGLVSHSPAFTCSLVACCVIELVESHVSLRLLHFYFRSMIV</sequence>
<evidence type="ECO:0000313" key="2">
    <source>
        <dbReference type="EMBL" id="OJJ86069.1"/>
    </source>
</evidence>
<feature type="transmembrane region" description="Helical" evidence="1">
    <location>
        <begin position="57"/>
        <end position="80"/>
    </location>
</feature>
<organism evidence="2 3">
    <name type="scientific">Aspergillus glaucus CBS 516.65</name>
    <dbReference type="NCBI Taxonomy" id="1160497"/>
    <lineage>
        <taxon>Eukaryota</taxon>
        <taxon>Fungi</taxon>
        <taxon>Dikarya</taxon>
        <taxon>Ascomycota</taxon>
        <taxon>Pezizomycotina</taxon>
        <taxon>Eurotiomycetes</taxon>
        <taxon>Eurotiomycetidae</taxon>
        <taxon>Eurotiales</taxon>
        <taxon>Aspergillaceae</taxon>
        <taxon>Aspergillus</taxon>
        <taxon>Aspergillus subgen. Aspergillus</taxon>
    </lineage>
</organism>
<feature type="transmembrane region" description="Helical" evidence="1">
    <location>
        <begin position="31"/>
        <end position="50"/>
    </location>
</feature>
<keyword evidence="1" id="KW-0812">Transmembrane</keyword>
<proteinExistence type="predicted"/>
<reference evidence="3" key="1">
    <citation type="journal article" date="2017" name="Genome Biol.">
        <title>Comparative genomics reveals high biological diversity and specific adaptations in the industrially and medically important fungal genus Aspergillus.</title>
        <authorList>
            <person name="de Vries R.P."/>
            <person name="Riley R."/>
            <person name="Wiebenga A."/>
            <person name="Aguilar-Osorio G."/>
            <person name="Amillis S."/>
            <person name="Uchima C.A."/>
            <person name="Anderluh G."/>
            <person name="Asadollahi M."/>
            <person name="Askin M."/>
            <person name="Barry K."/>
            <person name="Battaglia E."/>
            <person name="Bayram O."/>
            <person name="Benocci T."/>
            <person name="Braus-Stromeyer S.A."/>
            <person name="Caldana C."/>
            <person name="Canovas D."/>
            <person name="Cerqueira G.C."/>
            <person name="Chen F."/>
            <person name="Chen W."/>
            <person name="Choi C."/>
            <person name="Clum A."/>
            <person name="Dos Santos R.A."/>
            <person name="Damasio A.R."/>
            <person name="Diallinas G."/>
            <person name="Emri T."/>
            <person name="Fekete E."/>
            <person name="Flipphi M."/>
            <person name="Freyberg S."/>
            <person name="Gallo A."/>
            <person name="Gournas C."/>
            <person name="Habgood R."/>
            <person name="Hainaut M."/>
            <person name="Harispe M.L."/>
            <person name="Henrissat B."/>
            <person name="Hilden K.S."/>
            <person name="Hope R."/>
            <person name="Hossain A."/>
            <person name="Karabika E."/>
            <person name="Karaffa L."/>
            <person name="Karanyi Z."/>
            <person name="Krasevec N."/>
            <person name="Kuo A."/>
            <person name="Kusch H."/>
            <person name="LaButti K."/>
            <person name="Lagendijk E.L."/>
            <person name="Lapidus A."/>
            <person name="Levasseur A."/>
            <person name="Lindquist E."/>
            <person name="Lipzen A."/>
            <person name="Logrieco A.F."/>
            <person name="MacCabe A."/>
            <person name="Maekelae M.R."/>
            <person name="Malavazi I."/>
            <person name="Melin P."/>
            <person name="Meyer V."/>
            <person name="Mielnichuk N."/>
            <person name="Miskei M."/>
            <person name="Molnar A.P."/>
            <person name="Mule G."/>
            <person name="Ngan C.Y."/>
            <person name="Orejas M."/>
            <person name="Orosz E."/>
            <person name="Ouedraogo J.P."/>
            <person name="Overkamp K.M."/>
            <person name="Park H.-S."/>
            <person name="Perrone G."/>
            <person name="Piumi F."/>
            <person name="Punt P.J."/>
            <person name="Ram A.F."/>
            <person name="Ramon A."/>
            <person name="Rauscher S."/>
            <person name="Record E."/>
            <person name="Riano-Pachon D.M."/>
            <person name="Robert V."/>
            <person name="Roehrig J."/>
            <person name="Ruller R."/>
            <person name="Salamov A."/>
            <person name="Salih N.S."/>
            <person name="Samson R.A."/>
            <person name="Sandor E."/>
            <person name="Sanguinetti M."/>
            <person name="Schuetze T."/>
            <person name="Sepcic K."/>
            <person name="Shelest E."/>
            <person name="Sherlock G."/>
            <person name="Sophianopoulou V."/>
            <person name="Squina F.M."/>
            <person name="Sun H."/>
            <person name="Susca A."/>
            <person name="Todd R.B."/>
            <person name="Tsang A."/>
            <person name="Unkles S.E."/>
            <person name="van de Wiele N."/>
            <person name="van Rossen-Uffink D."/>
            <person name="Oliveira J.V."/>
            <person name="Vesth T.C."/>
            <person name="Visser J."/>
            <person name="Yu J.-H."/>
            <person name="Zhou M."/>
            <person name="Andersen M.R."/>
            <person name="Archer D.B."/>
            <person name="Baker S.E."/>
            <person name="Benoit I."/>
            <person name="Brakhage A.A."/>
            <person name="Braus G.H."/>
            <person name="Fischer R."/>
            <person name="Frisvad J.C."/>
            <person name="Goldman G.H."/>
            <person name="Houbraken J."/>
            <person name="Oakley B."/>
            <person name="Pocsi I."/>
            <person name="Scazzocchio C."/>
            <person name="Seiboth B."/>
            <person name="vanKuyk P.A."/>
            <person name="Wortman J."/>
            <person name="Dyer P.S."/>
            <person name="Grigoriev I.V."/>
        </authorList>
    </citation>
    <scope>NUCLEOTIDE SEQUENCE [LARGE SCALE GENOMIC DNA]</scope>
    <source>
        <strain evidence="3">CBS 516.65</strain>
    </source>
</reference>
<name>A0A1L9VQ86_ASPGL</name>
<dbReference type="RefSeq" id="XP_022402763.1">
    <property type="nucleotide sequence ID" value="XM_022541037.1"/>
</dbReference>
<keyword evidence="1" id="KW-0472">Membrane</keyword>
<evidence type="ECO:0000313" key="3">
    <source>
        <dbReference type="Proteomes" id="UP000184300"/>
    </source>
</evidence>
<dbReference type="GeneID" id="34457298"/>
<gene>
    <name evidence="2" type="ORF">ASPGLDRAFT_1314029</name>
</gene>
<evidence type="ECO:0000256" key="1">
    <source>
        <dbReference type="SAM" id="Phobius"/>
    </source>
</evidence>